<accession>A0A1B8GRS5</accession>
<name>A0A1B8GRS5_9PEZI</name>
<evidence type="ECO:0000259" key="3">
    <source>
        <dbReference type="Pfam" id="PF17109"/>
    </source>
</evidence>
<dbReference type="EMBL" id="KV460216">
    <property type="protein sequence ID" value="OBT98528.2"/>
    <property type="molecule type" value="Genomic_DNA"/>
</dbReference>
<reference evidence="5 6" key="1">
    <citation type="submission" date="2016-03" db="EMBL/GenBank/DDBJ databases">
        <title>Comparative genomics of Pseudogymnoascus destructans, the fungus causing white-nose syndrome of bats.</title>
        <authorList>
            <person name="Palmer J.M."/>
            <person name="Drees K.P."/>
            <person name="Foster J.T."/>
            <person name="Lindner D.L."/>
        </authorList>
    </citation>
    <scope>NUCLEOTIDE SEQUENCE [LARGE SCALE GENOMIC DNA]</scope>
    <source>
        <strain evidence="5 6">UAMH 10579</strain>
    </source>
</reference>
<dbReference type="SUPFAM" id="SSF48452">
    <property type="entry name" value="TPR-like"/>
    <property type="match status" value="1"/>
</dbReference>
<evidence type="ECO:0000256" key="1">
    <source>
        <dbReference type="ARBA" id="ARBA00022737"/>
    </source>
</evidence>
<sequence>MSTVAVTPTPPPSPIDDIWSSAFTLYKQQTNRDLSSSTLPPKLLTVDDVLSEVEASHTAFGSWRSKHARVWGKLSGCIGPLEVLGDGCEAVWGAGAVFGAVVYLLRACEEVEKSYELVETLFEEMEEFTVRLKEYAKVEVGEAMRKKVVATLACMLEIIGRSEELIRTKRFRHFIGVAWVGKDEKTRDALDRFHKLIDSEERLVIAVTYSSVQNTEHNVDTLLSAADENKLSQKEILGKVDHLSTVATDSKEEELLKNALWTEAVPKTNEIFAEFKENILKGTCEWLHEEAPFLAWEKEEASLLWVFGGPGAGKSFLATKTILFLRDQHDQNLEQPSKAAVSYFYLKEDNQTLHDLNVILKTIAYQIVQKDGTYKKYVQSVCRSAEATNTAEKTWKALFLNFYTSTQWVESLAFIVIDALDEASLDTRRKFLDLLKVLVYPPPGKRTTAPRLKIAIFGRPDIKDDMEFPRQKFVDINAQKNRKDINDYILSRLPLVRVLKDMKPKARTKFAKEIRATILERADGMFFWAKLVLDQICRKERKSDVQQALENAPRELDRMIRHVFERVAADPDVNIADLNKILSWVACAKRPLLLGELHTILMLPTGEPNLSLRRRLSGKFASFINMSRYVGEDSDEEDGNEEGEEAVLGERVEETPLDFANLSDDSDGDGDDSDDDSDDDNDDDGDSDGEGDMTLQKDEFATEFRTTEISFSHKRIKDYLVQEGGSNPVFIPPEFPNMPIGIDVNESELELALTCLAILVDRVTWTEDKFDLMQYAAENFMKHIGGIDRSKISKEDNLKLLEQITNLFYDDVGARKLLDPQSLGYRGSISRQELIFYLIWIGTNEYSKLLRECLGEIDNMGINNFTTGQLEWLKLSVASVKEFYRPLMIESSKMWLTKTGFDDFGYLSKSHLYVCMLHGYFMMNDDGSLKDGIKDFSPYSYNNNMSSIPLERIRTYAEWAGLEKTEHWHACLGWAMKKAGYFDAAIVEFKKVLEIDNTAWVAQEGLSRCYAGLDNIKLALEWMAEAIPNVPETFSFVTQAQLLPQVASWLGQIGESDRAIEAWKGVWGNNTQDTDNLGKYICELHKWDRHQDLVVVITEISSLVSRNEHCENLLVELLTSADNEVFDAIGTAFNITNAADVRATFLDACTIAITAADAIEAKKNKSTSPSLSRIKVAFFKYAYCNQTSEAIALWHQTIDLIDDFAASGGRWLIHERTWCTNAICEILFDDVVEAKGKGEDPASLVDSLKQCARIGAGELIYDEDGTPAYGTTYTSLKYGVWLCDYGGAEDTVWKTYLKAGVIPWVDLLADEDKDADDKLFG</sequence>
<keyword evidence="1" id="KW-0677">Repeat</keyword>
<evidence type="ECO:0000256" key="2">
    <source>
        <dbReference type="SAM" id="MobiDB-lite"/>
    </source>
</evidence>
<evidence type="ECO:0000313" key="5">
    <source>
        <dbReference type="EMBL" id="OBT98528.2"/>
    </source>
</evidence>
<evidence type="ECO:0000259" key="4">
    <source>
        <dbReference type="Pfam" id="PF24883"/>
    </source>
</evidence>
<dbReference type="RefSeq" id="XP_059319865.1">
    <property type="nucleotide sequence ID" value="XM_059463550.1"/>
</dbReference>
<feature type="domain" description="Fungal STAND N-terminal Goodbye" evidence="3">
    <location>
        <begin position="19"/>
        <end position="135"/>
    </location>
</feature>
<evidence type="ECO:0000313" key="6">
    <source>
        <dbReference type="Proteomes" id="UP000091956"/>
    </source>
</evidence>
<gene>
    <name evidence="5" type="ORF">VE01_03618</name>
</gene>
<dbReference type="Pfam" id="PF17109">
    <property type="entry name" value="Goodbye"/>
    <property type="match status" value="1"/>
</dbReference>
<dbReference type="InterPro" id="IPR031350">
    <property type="entry name" value="Goodbye_dom"/>
</dbReference>
<dbReference type="InterPro" id="IPR056884">
    <property type="entry name" value="NPHP3-like_N"/>
</dbReference>
<dbReference type="Proteomes" id="UP000091956">
    <property type="component" value="Unassembled WGS sequence"/>
</dbReference>
<dbReference type="InterPro" id="IPR011990">
    <property type="entry name" value="TPR-like_helical_dom_sf"/>
</dbReference>
<dbReference type="Pfam" id="PF24883">
    <property type="entry name" value="NPHP3_N"/>
    <property type="match status" value="1"/>
</dbReference>
<reference evidence="6" key="2">
    <citation type="journal article" date="2018" name="Nat. Commun.">
        <title>Extreme sensitivity to ultraviolet light in the fungal pathogen causing white-nose syndrome of bats.</title>
        <authorList>
            <person name="Palmer J.M."/>
            <person name="Drees K.P."/>
            <person name="Foster J.T."/>
            <person name="Lindner D.L."/>
        </authorList>
    </citation>
    <scope>NUCLEOTIDE SEQUENCE [LARGE SCALE GENOMIC DNA]</scope>
    <source>
        <strain evidence="6">UAMH 10579</strain>
    </source>
</reference>
<proteinExistence type="predicted"/>
<protein>
    <submittedName>
        <fullName evidence="5">Uncharacterized protein</fullName>
    </submittedName>
</protein>
<dbReference type="InterPro" id="IPR027417">
    <property type="entry name" value="P-loop_NTPase"/>
</dbReference>
<feature type="region of interest" description="Disordered" evidence="2">
    <location>
        <begin position="631"/>
        <end position="698"/>
    </location>
</feature>
<dbReference type="PANTHER" id="PTHR10039:SF17">
    <property type="entry name" value="FUNGAL STAND N-TERMINAL GOODBYE DOMAIN-CONTAINING PROTEIN-RELATED"/>
    <property type="match status" value="1"/>
</dbReference>
<dbReference type="GeneID" id="28837004"/>
<dbReference type="Gene3D" id="1.25.40.10">
    <property type="entry name" value="Tetratricopeptide repeat domain"/>
    <property type="match status" value="1"/>
</dbReference>
<feature type="compositionally biased region" description="Acidic residues" evidence="2">
    <location>
        <begin position="632"/>
        <end position="647"/>
    </location>
</feature>
<feature type="domain" description="Nephrocystin 3-like N-terminal" evidence="4">
    <location>
        <begin position="282"/>
        <end position="439"/>
    </location>
</feature>
<organism evidence="5 6">
    <name type="scientific">Pseudogymnoascus verrucosus</name>
    <dbReference type="NCBI Taxonomy" id="342668"/>
    <lineage>
        <taxon>Eukaryota</taxon>
        <taxon>Fungi</taxon>
        <taxon>Dikarya</taxon>
        <taxon>Ascomycota</taxon>
        <taxon>Pezizomycotina</taxon>
        <taxon>Leotiomycetes</taxon>
        <taxon>Thelebolales</taxon>
        <taxon>Thelebolaceae</taxon>
        <taxon>Pseudogymnoascus</taxon>
    </lineage>
</organism>
<dbReference type="Gene3D" id="3.40.50.300">
    <property type="entry name" value="P-loop containing nucleotide triphosphate hydrolases"/>
    <property type="match status" value="1"/>
</dbReference>
<feature type="compositionally biased region" description="Acidic residues" evidence="2">
    <location>
        <begin position="664"/>
        <end position="691"/>
    </location>
</feature>
<keyword evidence="6" id="KW-1185">Reference proteome</keyword>
<dbReference type="PANTHER" id="PTHR10039">
    <property type="entry name" value="AMELOGENIN"/>
    <property type="match status" value="1"/>
</dbReference>